<keyword evidence="1" id="KW-0472">Membrane</keyword>
<evidence type="ECO:0000256" key="2">
    <source>
        <dbReference type="SAM" id="SignalP"/>
    </source>
</evidence>
<feature type="transmembrane region" description="Helical" evidence="1">
    <location>
        <begin position="170"/>
        <end position="190"/>
    </location>
</feature>
<keyword evidence="1" id="KW-1133">Transmembrane helix</keyword>
<dbReference type="EMBL" id="OUNR01000001">
    <property type="protein sequence ID" value="SPP63376.1"/>
    <property type="molecule type" value="Genomic_DNA"/>
</dbReference>
<proteinExistence type="predicted"/>
<reference evidence="4" key="1">
    <citation type="submission" date="2018-04" db="EMBL/GenBank/DDBJ databases">
        <authorList>
            <person name="Lucker S."/>
            <person name="Sakoula D."/>
        </authorList>
    </citation>
    <scope>NUCLEOTIDE SEQUENCE [LARGE SCALE GENOMIC DNA]</scope>
</reference>
<dbReference type="AlphaFoldDB" id="A0A330L8X1"/>
<dbReference type="Proteomes" id="UP000248168">
    <property type="component" value="Unassembled WGS sequence"/>
</dbReference>
<gene>
    <name evidence="3" type="ORF">NITLEN_10462</name>
</gene>
<organism evidence="3 4">
    <name type="scientific">Nitrospira lenta</name>
    <dbReference type="NCBI Taxonomy" id="1436998"/>
    <lineage>
        <taxon>Bacteria</taxon>
        <taxon>Pseudomonadati</taxon>
        <taxon>Nitrospirota</taxon>
        <taxon>Nitrospiria</taxon>
        <taxon>Nitrospirales</taxon>
        <taxon>Nitrospiraceae</taxon>
        <taxon>Nitrospira</taxon>
    </lineage>
</organism>
<keyword evidence="1" id="KW-0812">Transmembrane</keyword>
<evidence type="ECO:0000256" key="1">
    <source>
        <dbReference type="SAM" id="Phobius"/>
    </source>
</evidence>
<evidence type="ECO:0000313" key="4">
    <source>
        <dbReference type="Proteomes" id="UP000248168"/>
    </source>
</evidence>
<evidence type="ECO:0000313" key="3">
    <source>
        <dbReference type="EMBL" id="SPP63376.1"/>
    </source>
</evidence>
<dbReference type="OrthoDB" id="9162127at2"/>
<dbReference type="RefSeq" id="WP_121987919.1">
    <property type="nucleotide sequence ID" value="NZ_OUNR01000001.1"/>
</dbReference>
<protein>
    <submittedName>
        <fullName evidence="3">Putative PEP motif anchor domain protein</fullName>
    </submittedName>
</protein>
<feature type="signal peptide" evidence="2">
    <location>
        <begin position="1"/>
        <end position="27"/>
    </location>
</feature>
<keyword evidence="2" id="KW-0732">Signal</keyword>
<feature type="chain" id="PRO_5016397449" evidence="2">
    <location>
        <begin position="28"/>
        <end position="198"/>
    </location>
</feature>
<keyword evidence="4" id="KW-1185">Reference proteome</keyword>
<sequence>MKGIAQTMHRTVWSFLLCSLLALNAQAATVYDEALRGDLSNDHLHPTAVTLGVGQNLILGSTVHQPSLDRDFFTVTIGAGHALNAIVLSSYTTTDDQSFFGLARGSDFKTLGFSSLSGWALIGTLPGLSVGDNLLDFVADGPIGPGAYSFWLQETEGTTTYTLDYQVAPVPIPAALPLFLSGLLGIGAMARKVRYTMR</sequence>
<name>A0A330L8X1_9BACT</name>
<dbReference type="InParanoid" id="A0A330L8X1"/>
<accession>A0A330L8X1</accession>